<dbReference type="PROSITE" id="PS50893">
    <property type="entry name" value="ABC_TRANSPORTER_2"/>
    <property type="match status" value="1"/>
</dbReference>
<dbReference type="Proteomes" id="UP000005954">
    <property type="component" value="Unassembled WGS sequence"/>
</dbReference>
<keyword evidence="7" id="KW-0997">Cell inner membrane</keyword>
<comment type="subunit">
    <text evidence="7">The complex is probably composed of two ATP-binding proteins, two transmembrane proteins and a solute-binding protein.</text>
</comment>
<dbReference type="InterPro" id="IPR003439">
    <property type="entry name" value="ABC_transporter-like_ATP-bd"/>
</dbReference>
<dbReference type="SMART" id="SM00382">
    <property type="entry name" value="AAA"/>
    <property type="match status" value="1"/>
</dbReference>
<comment type="subcellular location">
    <subcellularLocation>
        <location evidence="7">Cell inner membrane</location>
        <topology evidence="7">Peripheral membrane protein</topology>
    </subcellularLocation>
</comment>
<evidence type="ECO:0000256" key="7">
    <source>
        <dbReference type="RuleBase" id="RU369116"/>
    </source>
</evidence>
<dbReference type="GO" id="GO:0005886">
    <property type="term" value="C:plasma membrane"/>
    <property type="evidence" value="ECO:0007669"/>
    <property type="project" value="UniProtKB-SubCell"/>
</dbReference>
<dbReference type="GO" id="GO:0006865">
    <property type="term" value="P:amino acid transport"/>
    <property type="evidence" value="ECO:0007669"/>
    <property type="project" value="UniProtKB-UniRule"/>
</dbReference>
<keyword evidence="3 7" id="KW-0547">Nucleotide-binding</keyword>
<dbReference type="InterPro" id="IPR003593">
    <property type="entry name" value="AAA+_ATPase"/>
</dbReference>
<evidence type="ECO:0000313" key="10">
    <source>
        <dbReference type="Proteomes" id="UP000005954"/>
    </source>
</evidence>
<protein>
    <recommendedName>
        <fullName evidence="7">Quaternary amine transport ATP-binding protein</fullName>
        <ecNumber evidence="7">7.6.2.9</ecNumber>
    </recommendedName>
</protein>
<dbReference type="InterPro" id="IPR027417">
    <property type="entry name" value="P-loop_NTPase"/>
</dbReference>
<dbReference type="PANTHER" id="PTHR43869:SF1">
    <property type="entry name" value="GLYCINE BETAINE_PROLINE BETAINE TRANSPORT SYSTEM ATP-BINDING PROTEIN PROV"/>
    <property type="match status" value="1"/>
</dbReference>
<dbReference type="GO" id="GO:0015418">
    <property type="term" value="F:ABC-type quaternary ammonium compound transporting activity"/>
    <property type="evidence" value="ECO:0007669"/>
    <property type="project" value="UniProtKB-EC"/>
</dbReference>
<dbReference type="HOGENOM" id="CLU_000604_2_2_5"/>
<evidence type="ECO:0000256" key="4">
    <source>
        <dbReference type="ARBA" id="ARBA00022840"/>
    </source>
</evidence>
<evidence type="ECO:0000256" key="2">
    <source>
        <dbReference type="ARBA" id="ARBA00022448"/>
    </source>
</evidence>
<keyword evidence="7" id="KW-0472">Membrane</keyword>
<dbReference type="PROSITE" id="PS00211">
    <property type="entry name" value="ABC_TRANSPORTER_1"/>
    <property type="match status" value="1"/>
</dbReference>
<dbReference type="EC" id="7.6.2.9" evidence="7"/>
<keyword evidence="10" id="KW-1185">Reference proteome</keyword>
<evidence type="ECO:0000313" key="9">
    <source>
        <dbReference type="EMBL" id="EAP76084.1"/>
    </source>
</evidence>
<reference evidence="9 10" key="1">
    <citation type="submission" date="2005-12" db="EMBL/GenBank/DDBJ databases">
        <authorList>
            <person name="Moran M.A."/>
            <person name="Ferriera S."/>
            <person name="Johnson J."/>
            <person name="Kravitz S."/>
            <person name="Halpern A."/>
            <person name="Remington K."/>
            <person name="Beeson K."/>
            <person name="Tran B."/>
            <person name="Rogers Y.-H."/>
            <person name="Friedman R."/>
            <person name="Venter J.C."/>
        </authorList>
    </citation>
    <scope>NUCLEOTIDE SEQUENCE [LARGE SCALE GENOMIC DNA]</scope>
    <source>
        <strain evidence="10">ATCC BAA-591 / DSM 15170 / ISM</strain>
    </source>
</reference>
<evidence type="ECO:0000256" key="3">
    <source>
        <dbReference type="ARBA" id="ARBA00022741"/>
    </source>
</evidence>
<evidence type="ECO:0000256" key="1">
    <source>
        <dbReference type="ARBA" id="ARBA00005417"/>
    </source>
</evidence>
<sequence>MGMAMSDRDGTSVETGAPAIRCENVWQVFGSNAAQKLRAAQEATGGDRDATAERLQAEGLVPAVRDASFEVREGELFVIMGLSGSGKSTIIRCISRLLEASGGKIEIAGENILTANKARMIELRRDKLGMVFQHFGLFPHMTVAENVAFPLKMQGQGRKARLERAHEVIDLVGLSGREASYPRELSGGQRQRVGIARSLAVNPDIWFLDEPFSALDPLIRRQLQDEFIKIQATLRKSIVFITHDIAEALKIADRIAIMRDGKIVQIGTPTEIVLNPVDDYVREFSKDVVKGRHARIKSVLRPLSEAPETMPDDPGIRADMTLEAALAACMSCYEPVPVHDASGAVVGIVHPSDLAAALQVDEA</sequence>
<comment type="subunit">
    <text evidence="6">The complex is probably composed of two ATP-binding proteins (TmoW), two transmembrane proteins (TmoV) and a solute-binding protein (TmoX).</text>
</comment>
<dbReference type="STRING" id="89187.ISM_14500"/>
<evidence type="ECO:0000256" key="6">
    <source>
        <dbReference type="ARBA" id="ARBA00061968"/>
    </source>
</evidence>
<comment type="catalytic activity">
    <reaction evidence="5">
        <text>a quaternary ammonium(out) + ATP + H2O = a quaternary ammonium(in) + ADP + phosphate + H(+)</text>
        <dbReference type="Rhea" id="RHEA:11036"/>
        <dbReference type="ChEBI" id="CHEBI:15377"/>
        <dbReference type="ChEBI" id="CHEBI:15378"/>
        <dbReference type="ChEBI" id="CHEBI:30616"/>
        <dbReference type="ChEBI" id="CHEBI:35267"/>
        <dbReference type="ChEBI" id="CHEBI:43474"/>
        <dbReference type="ChEBI" id="CHEBI:456216"/>
        <dbReference type="EC" id="7.6.2.9"/>
    </reaction>
    <physiologicalReaction direction="left-to-right" evidence="5">
        <dbReference type="Rhea" id="RHEA:11037"/>
    </physiologicalReaction>
</comment>
<feature type="domain" description="ABC transporter" evidence="8">
    <location>
        <begin position="20"/>
        <end position="285"/>
    </location>
</feature>
<accession>A3SNP4</accession>
<dbReference type="SUPFAM" id="SSF52540">
    <property type="entry name" value="P-loop containing nucleoside triphosphate hydrolases"/>
    <property type="match status" value="1"/>
</dbReference>
<keyword evidence="4 7" id="KW-0067">ATP-binding</keyword>
<dbReference type="FunFam" id="3.40.50.300:FF:000201">
    <property type="entry name" value="Glycine betaine/L-proline ABC transporter ATP-binding protein"/>
    <property type="match status" value="1"/>
</dbReference>
<dbReference type="GO" id="GO:0016887">
    <property type="term" value="F:ATP hydrolysis activity"/>
    <property type="evidence" value="ECO:0007669"/>
    <property type="project" value="UniProtKB-UniRule"/>
</dbReference>
<proteinExistence type="inferred from homology"/>
<name>A3SNP4_ROSNI</name>
<dbReference type="EMBL" id="AALY01000002">
    <property type="protein sequence ID" value="EAP76084.1"/>
    <property type="molecule type" value="Genomic_DNA"/>
</dbReference>
<dbReference type="InterPro" id="IPR051921">
    <property type="entry name" value="ABC_osmolyte_uptake_ATP-bind"/>
</dbReference>
<comment type="similarity">
    <text evidence="1 7">Belongs to the ABC transporter superfamily.</text>
</comment>
<keyword evidence="7" id="KW-1003">Cell membrane</keyword>
<dbReference type="AlphaFoldDB" id="A3SNP4"/>
<dbReference type="GO" id="GO:0006970">
    <property type="term" value="P:response to osmotic stress"/>
    <property type="evidence" value="ECO:0007669"/>
    <property type="project" value="UniProtKB-ARBA"/>
</dbReference>
<keyword evidence="2 7" id="KW-0813">Transport</keyword>
<dbReference type="GO" id="GO:0031460">
    <property type="term" value="P:glycine betaine transport"/>
    <property type="evidence" value="ECO:0007669"/>
    <property type="project" value="InterPro"/>
</dbReference>
<dbReference type="InterPro" id="IPR017871">
    <property type="entry name" value="ABC_transporter-like_CS"/>
</dbReference>
<evidence type="ECO:0000259" key="8">
    <source>
        <dbReference type="PROSITE" id="PS50893"/>
    </source>
</evidence>
<comment type="caution">
    <text evidence="9">The sequence shown here is derived from an EMBL/GenBank/DDBJ whole genome shotgun (WGS) entry which is preliminary data.</text>
</comment>
<organism evidence="9 10">
    <name type="scientific">Roseovarius nubinhibens (strain ATCC BAA-591 / DSM 15170 / ISM)</name>
    <dbReference type="NCBI Taxonomy" id="89187"/>
    <lineage>
        <taxon>Bacteria</taxon>
        <taxon>Pseudomonadati</taxon>
        <taxon>Pseudomonadota</taxon>
        <taxon>Alphaproteobacteria</taxon>
        <taxon>Rhodobacterales</taxon>
        <taxon>Roseobacteraceae</taxon>
        <taxon>Roseovarius</taxon>
    </lineage>
</organism>
<dbReference type="PANTHER" id="PTHR43869">
    <property type="entry name" value="GLYCINE BETAINE/PROLINE BETAINE TRANSPORT SYSTEM ATP-BINDING PROTEIN PROV"/>
    <property type="match status" value="1"/>
</dbReference>
<evidence type="ECO:0000256" key="5">
    <source>
        <dbReference type="ARBA" id="ARBA00051811"/>
    </source>
</evidence>
<gene>
    <name evidence="9" type="ORF">ISM_14500</name>
</gene>
<dbReference type="Gene3D" id="3.40.50.300">
    <property type="entry name" value="P-loop containing nucleotide triphosphate hydrolases"/>
    <property type="match status" value="1"/>
</dbReference>
<dbReference type="Pfam" id="PF00005">
    <property type="entry name" value="ABC_tran"/>
    <property type="match status" value="1"/>
</dbReference>
<dbReference type="InterPro" id="IPR005892">
    <property type="entry name" value="Gly-betaine_transp_ATP-bd"/>
</dbReference>
<dbReference type="GO" id="GO:0005524">
    <property type="term" value="F:ATP binding"/>
    <property type="evidence" value="ECO:0007669"/>
    <property type="project" value="UniProtKB-UniRule"/>
</dbReference>
<dbReference type="eggNOG" id="COG4175">
    <property type="taxonomic scope" value="Bacteria"/>
</dbReference>
<dbReference type="NCBIfam" id="TIGR01186">
    <property type="entry name" value="proV"/>
    <property type="match status" value="1"/>
</dbReference>